<dbReference type="CDD" id="cd03784">
    <property type="entry name" value="GT1_Gtf-like"/>
    <property type="match status" value="1"/>
</dbReference>
<dbReference type="OrthoDB" id="5835829at2759"/>
<reference evidence="6" key="1">
    <citation type="submission" date="2025-08" db="UniProtKB">
        <authorList>
            <consortium name="RefSeq"/>
        </authorList>
    </citation>
    <scope>IDENTIFICATION</scope>
    <source>
        <tissue evidence="6">Young leaves</tissue>
    </source>
</reference>
<keyword evidence="5" id="KW-1185">Reference proteome</keyword>
<keyword evidence="4" id="KW-0812">Transmembrane</keyword>
<keyword evidence="4" id="KW-0472">Membrane</keyword>
<feature type="transmembrane region" description="Helical" evidence="4">
    <location>
        <begin position="134"/>
        <end position="155"/>
    </location>
</feature>
<gene>
    <name evidence="6" type="primary">LOC111479281</name>
</gene>
<organism evidence="5 6">
    <name type="scientific">Cucurbita maxima</name>
    <name type="common">Pumpkin</name>
    <name type="synonym">Winter squash</name>
    <dbReference type="NCBI Taxonomy" id="3661"/>
    <lineage>
        <taxon>Eukaryota</taxon>
        <taxon>Viridiplantae</taxon>
        <taxon>Streptophyta</taxon>
        <taxon>Embryophyta</taxon>
        <taxon>Tracheophyta</taxon>
        <taxon>Spermatophyta</taxon>
        <taxon>Magnoliopsida</taxon>
        <taxon>eudicotyledons</taxon>
        <taxon>Gunneridae</taxon>
        <taxon>Pentapetalae</taxon>
        <taxon>rosids</taxon>
        <taxon>fabids</taxon>
        <taxon>Cucurbitales</taxon>
        <taxon>Cucurbitaceae</taxon>
        <taxon>Cucurbiteae</taxon>
        <taxon>Cucurbita</taxon>
    </lineage>
</organism>
<evidence type="ECO:0000256" key="2">
    <source>
        <dbReference type="ARBA" id="ARBA00022676"/>
    </source>
</evidence>
<dbReference type="GO" id="GO:0035251">
    <property type="term" value="F:UDP-glucosyltransferase activity"/>
    <property type="evidence" value="ECO:0007669"/>
    <property type="project" value="InterPro"/>
</dbReference>
<evidence type="ECO:0000313" key="5">
    <source>
        <dbReference type="Proteomes" id="UP000504608"/>
    </source>
</evidence>
<dbReference type="Pfam" id="PF00201">
    <property type="entry name" value="UDPGT"/>
    <property type="match status" value="1"/>
</dbReference>
<dbReference type="Gene3D" id="3.40.50.2000">
    <property type="entry name" value="Glycogen Phosphorylase B"/>
    <property type="match status" value="2"/>
</dbReference>
<evidence type="ECO:0000256" key="1">
    <source>
        <dbReference type="ARBA" id="ARBA00009995"/>
    </source>
</evidence>
<dbReference type="RefSeq" id="XP_022979603.1">
    <property type="nucleotide sequence ID" value="XM_023123835.1"/>
</dbReference>
<dbReference type="GeneID" id="111479281"/>
<dbReference type="SUPFAM" id="SSF53756">
    <property type="entry name" value="UDP-Glycosyltransferase/glycogen phosphorylase"/>
    <property type="match status" value="1"/>
</dbReference>
<dbReference type="InterPro" id="IPR002213">
    <property type="entry name" value="UDP_glucos_trans"/>
</dbReference>
<name>A0A6J1IWR2_CUCMA</name>
<dbReference type="Proteomes" id="UP000504608">
    <property type="component" value="Unplaced"/>
</dbReference>
<comment type="similarity">
    <text evidence="1">Belongs to the UDP-glycosyltransferase family.</text>
</comment>
<evidence type="ECO:0000313" key="6">
    <source>
        <dbReference type="RefSeq" id="XP_022979603.1"/>
    </source>
</evidence>
<dbReference type="AlphaFoldDB" id="A0A6J1IWR2"/>
<sequence length="471" mass="52311">MAGRKAVHVGLLPWSAFGHLMPHFQLALALAKAGVHVSFISTPKNLNRLPGVPPCLSPYITLVPIPLPKLPGDPLPEGAEATVDIPFDKIPFLKLALDLAEPSVRKFVADHPNPPDWMIVDFNATWICDISRDFQIPIVFFSVFTPVFLAFYAPFLSSSRPRSEIGSLMSPPKIDGSTVAYRQYDAAKVHDEVFEKNDSGLSDVERTVKIISASQAIVVRSCYEFDVDYLKYYSDYSGKRVIPLGLLPPEKPQKSEFEANSPWKSTFEWLDQQNPQSVVFVGFGSECKLTKDEIHKIARGLELSEVPFIWSLRKPDWAGDSDALPDGFQDRTAERGIVSMGWAPQMEILGHPAIGGSLFHGGWGSAIETLQLGHRLVLLPFIVDQPLNTRLLVEKGLAVEVERKEEDGSFSGEDIAKALKEAMASEEGEKIRMRATEIAAIFGDTKLNQRYIEKFVEFLKNGDSNQECPSL</sequence>
<proteinExistence type="inferred from homology"/>
<keyword evidence="2" id="KW-0328">Glycosyltransferase</keyword>
<accession>A0A6J1IWR2</accession>
<protein>
    <submittedName>
        <fullName evidence="6">UDP-rhamnose:rhamnosyltransferase 1</fullName>
    </submittedName>
</protein>
<dbReference type="KEGG" id="cmax:111479281"/>
<dbReference type="PANTHER" id="PTHR48049:SF57">
    <property type="entry name" value="UDP-GLYCOSYLTRANSFERASE 91C1-LIKE"/>
    <property type="match status" value="1"/>
</dbReference>
<keyword evidence="3" id="KW-0808">Transferase</keyword>
<keyword evidence="4" id="KW-1133">Transmembrane helix</keyword>
<dbReference type="PANTHER" id="PTHR48049">
    <property type="entry name" value="GLYCOSYLTRANSFERASE"/>
    <property type="match status" value="1"/>
</dbReference>
<dbReference type="InterPro" id="IPR050481">
    <property type="entry name" value="UDP-glycosyltransf_plant"/>
</dbReference>
<dbReference type="FunFam" id="3.40.50.2000:FF:000037">
    <property type="entry name" value="Glycosyltransferase"/>
    <property type="match status" value="1"/>
</dbReference>
<evidence type="ECO:0000256" key="4">
    <source>
        <dbReference type="SAM" id="Phobius"/>
    </source>
</evidence>
<evidence type="ECO:0000256" key="3">
    <source>
        <dbReference type="ARBA" id="ARBA00022679"/>
    </source>
</evidence>